<dbReference type="GeneTree" id="ENSGT00940000162035"/>
<name>A0A4W4HA40_ELEEL</name>
<dbReference type="Gene3D" id="3.30.70.330">
    <property type="match status" value="1"/>
</dbReference>
<dbReference type="GO" id="GO:0003676">
    <property type="term" value="F:nucleic acid binding"/>
    <property type="evidence" value="ECO:0007669"/>
    <property type="project" value="InterPro"/>
</dbReference>
<dbReference type="OMA" id="YLCSEMM"/>
<protein>
    <recommendedName>
        <fullName evidence="4">RRM domain-containing protein</fullName>
    </recommendedName>
</protein>
<reference evidence="2" key="4">
    <citation type="submission" date="2025-08" db="UniProtKB">
        <authorList>
            <consortium name="Ensembl"/>
        </authorList>
    </citation>
    <scope>IDENTIFICATION</scope>
</reference>
<evidence type="ECO:0000313" key="3">
    <source>
        <dbReference type="Proteomes" id="UP000314983"/>
    </source>
</evidence>
<keyword evidence="3" id="KW-1185">Reference proteome</keyword>
<evidence type="ECO:0008006" key="4">
    <source>
        <dbReference type="Google" id="ProtNLM"/>
    </source>
</evidence>
<reference evidence="3" key="1">
    <citation type="journal article" date="2014" name="Science">
        <title>Nonhuman genetics. Genomic basis for the convergent evolution of electric organs.</title>
        <authorList>
            <person name="Gallant J.R."/>
            <person name="Traeger L.L."/>
            <person name="Volkening J.D."/>
            <person name="Moffett H."/>
            <person name="Chen P.H."/>
            <person name="Novina C.D."/>
            <person name="Phillips G.N.Jr."/>
            <person name="Anand R."/>
            <person name="Wells G.B."/>
            <person name="Pinch M."/>
            <person name="Guth R."/>
            <person name="Unguez G.A."/>
            <person name="Albert J.S."/>
            <person name="Zakon H.H."/>
            <person name="Samanta M.P."/>
            <person name="Sussman M.R."/>
        </authorList>
    </citation>
    <scope>NUCLEOTIDE SEQUENCE [LARGE SCALE GENOMIC DNA]</scope>
</reference>
<dbReference type="Proteomes" id="UP000314983">
    <property type="component" value="Chromosome 8"/>
</dbReference>
<dbReference type="InterPro" id="IPR012677">
    <property type="entry name" value="Nucleotide-bd_a/b_plait_sf"/>
</dbReference>
<dbReference type="InterPro" id="IPR035979">
    <property type="entry name" value="RBD_domain_sf"/>
</dbReference>
<sequence length="188" mass="21432">MGDDSLEDRSVEVLDIPDDVEDDFLWLYFESKRSGGGNLISLDRNGDRALLVFEQIEDVKRVLSKDSHTLSNAKLAVRRKPPKDHGKFVLRGLTRNTSLEMVELYVENLTGFDSDNYTLYPSPGKDMILIHLHAPLTEGNYCSDSVVAVFLRLKKSSILFLLLFTFEFFFFECSLLQTFIFISTISCS</sequence>
<dbReference type="Pfam" id="PF23085">
    <property type="entry name" value="RRM_PARP14_3"/>
    <property type="match status" value="1"/>
</dbReference>
<dbReference type="AlphaFoldDB" id="A0A4W4HA40"/>
<evidence type="ECO:0000256" key="1">
    <source>
        <dbReference type="SAM" id="Phobius"/>
    </source>
</evidence>
<proteinExistence type="predicted"/>
<reference evidence="3" key="2">
    <citation type="journal article" date="2017" name="Sci. Adv.">
        <title>A tail of two voltages: Proteomic comparison of the three electric organs of the electric eel.</title>
        <authorList>
            <person name="Traeger L.L."/>
            <person name="Sabat G."/>
            <person name="Barrett-Wilt G.A."/>
            <person name="Wells G.B."/>
            <person name="Sussman M.R."/>
        </authorList>
    </citation>
    <scope>NUCLEOTIDE SEQUENCE [LARGE SCALE GENOMIC DNA]</scope>
</reference>
<dbReference type="InterPro" id="IPR034464">
    <property type="entry name" value="PAR10_RRM1_2"/>
</dbReference>
<dbReference type="SUPFAM" id="SSF54928">
    <property type="entry name" value="RNA-binding domain, RBD"/>
    <property type="match status" value="1"/>
</dbReference>
<feature type="transmembrane region" description="Helical" evidence="1">
    <location>
        <begin position="158"/>
        <end position="182"/>
    </location>
</feature>
<dbReference type="CDD" id="cd12547">
    <property type="entry name" value="RRM1_2_PAR10"/>
    <property type="match status" value="1"/>
</dbReference>
<keyword evidence="1" id="KW-0812">Transmembrane</keyword>
<keyword evidence="1" id="KW-1133">Transmembrane helix</keyword>
<organism evidence="2 3">
    <name type="scientific">Electrophorus electricus</name>
    <name type="common">Electric eel</name>
    <name type="synonym">Gymnotus electricus</name>
    <dbReference type="NCBI Taxonomy" id="8005"/>
    <lineage>
        <taxon>Eukaryota</taxon>
        <taxon>Metazoa</taxon>
        <taxon>Chordata</taxon>
        <taxon>Craniata</taxon>
        <taxon>Vertebrata</taxon>
        <taxon>Euteleostomi</taxon>
        <taxon>Actinopterygii</taxon>
        <taxon>Neopterygii</taxon>
        <taxon>Teleostei</taxon>
        <taxon>Ostariophysi</taxon>
        <taxon>Gymnotiformes</taxon>
        <taxon>Gymnotoidei</taxon>
        <taxon>Gymnotidae</taxon>
        <taxon>Electrophorus</taxon>
    </lineage>
</organism>
<reference evidence="2" key="3">
    <citation type="submission" date="2020-05" db="EMBL/GenBank/DDBJ databases">
        <title>Electrophorus electricus (electric eel) genome, fEleEle1, primary haplotype.</title>
        <authorList>
            <person name="Myers G."/>
            <person name="Meyer A."/>
            <person name="Fedrigo O."/>
            <person name="Formenti G."/>
            <person name="Rhie A."/>
            <person name="Tracey A."/>
            <person name="Sims Y."/>
            <person name="Jarvis E.D."/>
        </authorList>
    </citation>
    <scope>NUCLEOTIDE SEQUENCE [LARGE SCALE GENOMIC DNA]</scope>
</reference>
<keyword evidence="1" id="KW-0472">Membrane</keyword>
<evidence type="ECO:0000313" key="2">
    <source>
        <dbReference type="Ensembl" id="ENSEEEP00000045591.2"/>
    </source>
</evidence>
<dbReference type="Ensembl" id="ENSEEET00000046098.2">
    <property type="protein sequence ID" value="ENSEEEP00000045591.2"/>
    <property type="gene ID" value="ENSEEEG00000021514.2"/>
</dbReference>
<reference evidence="2" key="5">
    <citation type="submission" date="2025-09" db="UniProtKB">
        <authorList>
            <consortium name="Ensembl"/>
        </authorList>
    </citation>
    <scope>IDENTIFICATION</scope>
</reference>
<accession>A0A4W4HA40</accession>